<evidence type="ECO:0000256" key="3">
    <source>
        <dbReference type="ARBA" id="ARBA00022475"/>
    </source>
</evidence>
<dbReference type="Gene3D" id="1.20.5.1030">
    <property type="entry name" value="Preprotein translocase secy subunit"/>
    <property type="match status" value="1"/>
</dbReference>
<evidence type="ECO:0000256" key="5">
    <source>
        <dbReference type="ARBA" id="ARBA00022927"/>
    </source>
</evidence>
<keyword evidence="4 9" id="KW-0812">Transmembrane</keyword>
<dbReference type="GO" id="GO:0065002">
    <property type="term" value="P:intracellular protein transmembrane transport"/>
    <property type="evidence" value="ECO:0007669"/>
    <property type="project" value="UniProtKB-UniRule"/>
</dbReference>
<dbReference type="PANTHER" id="PTHR33910:SF1">
    <property type="entry name" value="PROTEIN TRANSLOCASE SUBUNIT SECE"/>
    <property type="match status" value="1"/>
</dbReference>
<comment type="function">
    <text evidence="9">Essential subunit of the Sec protein translocation channel SecYEG. Clamps together the 2 halves of SecY. May contact the channel plug during translocation.</text>
</comment>
<evidence type="ECO:0000313" key="11">
    <source>
        <dbReference type="Proteomes" id="UP000182517"/>
    </source>
</evidence>
<dbReference type="InterPro" id="IPR005807">
    <property type="entry name" value="SecE_bac"/>
</dbReference>
<gene>
    <name evidence="9" type="primary">secE</name>
    <name evidence="10" type="ORF">A7E78_07560</name>
</gene>
<dbReference type="InterPro" id="IPR001901">
    <property type="entry name" value="Translocase_SecE/Sec61-g"/>
</dbReference>
<feature type="transmembrane region" description="Helical" evidence="9">
    <location>
        <begin position="34"/>
        <end position="54"/>
    </location>
</feature>
<dbReference type="GO" id="GO:0043952">
    <property type="term" value="P:protein transport by the Sec complex"/>
    <property type="evidence" value="ECO:0007669"/>
    <property type="project" value="UniProtKB-UniRule"/>
</dbReference>
<evidence type="ECO:0000313" key="10">
    <source>
        <dbReference type="EMBL" id="APG27710.1"/>
    </source>
</evidence>
<comment type="similarity">
    <text evidence="9">Belongs to the SecE/SEC61-gamma family.</text>
</comment>
<accession>A0A1L3GP97</accession>
<evidence type="ECO:0000256" key="1">
    <source>
        <dbReference type="ARBA" id="ARBA00004370"/>
    </source>
</evidence>
<comment type="subcellular location">
    <subcellularLocation>
        <location evidence="9">Cell membrane</location>
        <topology evidence="9">Single-pass membrane protein</topology>
    </subcellularLocation>
    <subcellularLocation>
        <location evidence="1">Membrane</location>
    </subcellularLocation>
</comment>
<dbReference type="PRINTS" id="PR01650">
    <property type="entry name" value="SECETRNLCASE"/>
</dbReference>
<keyword evidence="3 9" id="KW-1003">Cell membrane</keyword>
<protein>
    <recommendedName>
        <fullName evidence="9">Protein translocase subunit SecE</fullName>
    </recommendedName>
</protein>
<keyword evidence="2 9" id="KW-0813">Transport</keyword>
<evidence type="ECO:0000256" key="6">
    <source>
        <dbReference type="ARBA" id="ARBA00022989"/>
    </source>
</evidence>
<evidence type="ECO:0000256" key="2">
    <source>
        <dbReference type="ARBA" id="ARBA00022448"/>
    </source>
</evidence>
<dbReference type="Pfam" id="PF00584">
    <property type="entry name" value="SecE"/>
    <property type="match status" value="1"/>
</dbReference>
<dbReference type="GO" id="GO:0009306">
    <property type="term" value="P:protein secretion"/>
    <property type="evidence" value="ECO:0007669"/>
    <property type="project" value="UniProtKB-UniRule"/>
</dbReference>
<dbReference type="GO" id="GO:0008320">
    <property type="term" value="F:protein transmembrane transporter activity"/>
    <property type="evidence" value="ECO:0007669"/>
    <property type="project" value="UniProtKB-UniRule"/>
</dbReference>
<organism evidence="10 11">
    <name type="scientific">Syntrophotalea acetylenivorans</name>
    <dbReference type="NCBI Taxonomy" id="1842532"/>
    <lineage>
        <taxon>Bacteria</taxon>
        <taxon>Pseudomonadati</taxon>
        <taxon>Thermodesulfobacteriota</taxon>
        <taxon>Desulfuromonadia</taxon>
        <taxon>Desulfuromonadales</taxon>
        <taxon>Syntrophotaleaceae</taxon>
        <taxon>Syntrophotalea</taxon>
    </lineage>
</organism>
<dbReference type="HAMAP" id="MF_00422">
    <property type="entry name" value="SecE"/>
    <property type="match status" value="1"/>
</dbReference>
<evidence type="ECO:0000256" key="9">
    <source>
        <dbReference type="HAMAP-Rule" id="MF_00422"/>
    </source>
</evidence>
<dbReference type="Proteomes" id="UP000182517">
    <property type="component" value="Chromosome"/>
</dbReference>
<dbReference type="STRING" id="1842532.A7E78_07560"/>
<dbReference type="KEGG" id="pef:A7E78_07560"/>
<dbReference type="GO" id="GO:0005886">
    <property type="term" value="C:plasma membrane"/>
    <property type="evidence" value="ECO:0007669"/>
    <property type="project" value="UniProtKB-SubCell"/>
</dbReference>
<keyword evidence="5 9" id="KW-0653">Protein transport</keyword>
<keyword evidence="6 9" id="KW-1133">Transmembrane helix</keyword>
<dbReference type="PANTHER" id="PTHR33910">
    <property type="entry name" value="PROTEIN TRANSLOCASE SUBUNIT SECE"/>
    <property type="match status" value="1"/>
</dbReference>
<dbReference type="GO" id="GO:0006605">
    <property type="term" value="P:protein targeting"/>
    <property type="evidence" value="ECO:0007669"/>
    <property type="project" value="UniProtKB-UniRule"/>
</dbReference>
<evidence type="ECO:0000256" key="8">
    <source>
        <dbReference type="ARBA" id="ARBA00023136"/>
    </source>
</evidence>
<name>A0A1L3GP97_9BACT</name>
<reference evidence="10 11" key="1">
    <citation type="journal article" date="2017" name="Genome Announc.">
        <title>Complete Genome Sequences of Two Acetylene-Fermenting Pelobacter acetylenicus Strains.</title>
        <authorList>
            <person name="Sutton J.M."/>
            <person name="Baesman S.M."/>
            <person name="Fierst J.L."/>
            <person name="Poret-Peterson A.T."/>
            <person name="Oremland R.S."/>
            <person name="Dunlap D.S."/>
            <person name="Akob D.M."/>
        </authorList>
    </citation>
    <scope>NUCLEOTIDE SEQUENCE [LARGE SCALE GENOMIC DNA]</scope>
    <source>
        <strain evidence="10 11">SFB93</strain>
    </source>
</reference>
<keyword evidence="8 9" id="KW-0472">Membrane</keyword>
<evidence type="ECO:0000256" key="4">
    <source>
        <dbReference type="ARBA" id="ARBA00022692"/>
    </source>
</evidence>
<evidence type="ECO:0000256" key="7">
    <source>
        <dbReference type="ARBA" id="ARBA00023010"/>
    </source>
</evidence>
<dbReference type="NCBIfam" id="TIGR00964">
    <property type="entry name" value="secE_bact"/>
    <property type="match status" value="1"/>
</dbReference>
<comment type="subunit">
    <text evidence="9">Component of the Sec protein translocase complex. Heterotrimer consisting of SecY, SecE and SecG subunits. The heterotrimers can form oligomers, although 1 heterotrimer is thought to be able to translocate proteins. Interacts with the ribosome. Interacts with SecDF, and other proteins may be involved. Interacts with SecA.</text>
</comment>
<dbReference type="EMBL" id="CP015519">
    <property type="protein sequence ID" value="APG27710.1"/>
    <property type="molecule type" value="Genomic_DNA"/>
</dbReference>
<dbReference type="AlphaFoldDB" id="A0A1L3GP97"/>
<proteinExistence type="inferred from homology"/>
<sequence length="66" mass="7359">MLWELRVFDKVSEFLASAKSELSKVTWPSQRDTYASTLAVIVLVLVSAVFLWVVDTALSTSIRAVL</sequence>
<dbReference type="InterPro" id="IPR038379">
    <property type="entry name" value="SecE_sf"/>
</dbReference>
<keyword evidence="11" id="KW-1185">Reference proteome</keyword>
<keyword evidence="7 9" id="KW-0811">Translocation</keyword>